<dbReference type="InterPro" id="IPR002638">
    <property type="entry name" value="Quinolinate_PRibosylTrfase_C"/>
</dbReference>
<dbReference type="eggNOG" id="COG0157">
    <property type="taxonomic scope" value="Bacteria"/>
</dbReference>
<dbReference type="AlphaFoldDB" id="Q602G2"/>
<evidence type="ECO:0000313" key="15">
    <source>
        <dbReference type="EMBL" id="AAU90791.1"/>
    </source>
</evidence>
<dbReference type="FunFam" id="3.20.20.70:FF:000030">
    <property type="entry name" value="Nicotinate-nucleotide pyrophosphorylase, carboxylating"/>
    <property type="match status" value="1"/>
</dbReference>
<dbReference type="GO" id="GO:0009435">
    <property type="term" value="P:NAD+ biosynthetic process"/>
    <property type="evidence" value="ECO:0007669"/>
    <property type="project" value="UniProtKB-UniPathway"/>
</dbReference>
<gene>
    <name evidence="15" type="primary">nadC</name>
    <name evidence="15" type="ordered locus">MCA3101</name>
</gene>
<dbReference type="FunFam" id="3.90.1170.20:FF:000001">
    <property type="entry name" value="Nicotinate-nucleotide diphosphorylase (Carboxylating)"/>
    <property type="match status" value="1"/>
</dbReference>
<dbReference type="GO" id="GO:0004514">
    <property type="term" value="F:nicotinate-nucleotide diphosphorylase (carboxylating) activity"/>
    <property type="evidence" value="ECO:0007669"/>
    <property type="project" value="UniProtKB-EC"/>
</dbReference>
<evidence type="ECO:0000256" key="4">
    <source>
        <dbReference type="ARBA" id="ARBA00011218"/>
    </source>
</evidence>
<dbReference type="InterPro" id="IPR036068">
    <property type="entry name" value="Nicotinate_pribotase-like_C"/>
</dbReference>
<evidence type="ECO:0000256" key="7">
    <source>
        <dbReference type="ARBA" id="ARBA00022676"/>
    </source>
</evidence>
<feature type="domain" description="Quinolinate phosphoribosyl transferase C-terminal" evidence="13">
    <location>
        <begin position="112"/>
        <end position="275"/>
    </location>
</feature>
<feature type="domain" description="Quinolinate phosphoribosyl transferase N-terminal" evidence="14">
    <location>
        <begin position="25"/>
        <end position="109"/>
    </location>
</feature>
<evidence type="ECO:0000256" key="3">
    <source>
        <dbReference type="ARBA" id="ARBA00009400"/>
    </source>
</evidence>
<comment type="catalytic activity">
    <reaction evidence="10">
        <text>nicotinate beta-D-ribonucleotide + CO2 + diphosphate = quinolinate + 5-phospho-alpha-D-ribose 1-diphosphate + 2 H(+)</text>
        <dbReference type="Rhea" id="RHEA:12733"/>
        <dbReference type="ChEBI" id="CHEBI:15378"/>
        <dbReference type="ChEBI" id="CHEBI:16526"/>
        <dbReference type="ChEBI" id="CHEBI:29959"/>
        <dbReference type="ChEBI" id="CHEBI:33019"/>
        <dbReference type="ChEBI" id="CHEBI:57502"/>
        <dbReference type="ChEBI" id="CHEBI:58017"/>
        <dbReference type="EC" id="2.4.2.19"/>
    </reaction>
</comment>
<evidence type="ECO:0000256" key="5">
    <source>
        <dbReference type="ARBA" id="ARBA00011944"/>
    </source>
</evidence>
<dbReference type="InterPro" id="IPR013785">
    <property type="entry name" value="Aldolase_TIM"/>
</dbReference>
<dbReference type="EC" id="2.4.2.19" evidence="5"/>
<evidence type="ECO:0000256" key="1">
    <source>
        <dbReference type="ARBA" id="ARBA00003237"/>
    </source>
</evidence>
<dbReference type="PANTHER" id="PTHR32179:SF3">
    <property type="entry name" value="NICOTINATE-NUCLEOTIDE PYROPHOSPHORYLASE [CARBOXYLATING]"/>
    <property type="match status" value="1"/>
</dbReference>
<reference evidence="15 16" key="1">
    <citation type="journal article" date="2004" name="PLoS Biol.">
        <title>Genomic insights into methanotrophy: the complete genome sequence of Methylococcus capsulatus (Bath).</title>
        <authorList>
            <person name="Ward N.L."/>
            <person name="Larsen O."/>
            <person name="Sakwa J."/>
            <person name="Bruseth L."/>
            <person name="Khouri H.M."/>
            <person name="Durkin A.S."/>
            <person name="Dimitrov G."/>
            <person name="Jiang L."/>
            <person name="Scanlan D."/>
            <person name="Kang K.H."/>
            <person name="Lewis M.R."/>
            <person name="Nelson K.E."/>
            <person name="Methe B.A."/>
            <person name="Wu M."/>
            <person name="Heidelberg J.F."/>
            <person name="Paulsen I.T."/>
            <person name="Fouts D.E."/>
            <person name="Ravel J."/>
            <person name="Tettelin H."/>
            <person name="Ren Q."/>
            <person name="Read T.D."/>
            <person name="DeBoy R.T."/>
            <person name="Seshadri R."/>
            <person name="Salzberg S.L."/>
            <person name="Jensen H.B."/>
            <person name="Birkeland N.K."/>
            <person name="Nelson W.C."/>
            <person name="Dodson R.J."/>
            <person name="Grindhaug S.H."/>
            <person name="Holt I.E."/>
            <person name="Eidhammer I."/>
            <person name="Jonasen I."/>
            <person name="Vanaken S."/>
            <person name="Utterback T.R."/>
            <person name="Feldblyum T.V."/>
            <person name="Fraser C.M."/>
            <person name="Lillehaug J.R."/>
            <person name="Eisen J.A."/>
        </authorList>
    </citation>
    <scope>NUCLEOTIDE SEQUENCE [LARGE SCALE GENOMIC DNA]</scope>
    <source>
        <strain evidence="16">ATCC 33009 / NCIMB 11132 / Bath</strain>
    </source>
</reference>
<dbReference type="NCBIfam" id="TIGR00078">
    <property type="entry name" value="nadC"/>
    <property type="match status" value="1"/>
</dbReference>
<evidence type="ECO:0000256" key="2">
    <source>
        <dbReference type="ARBA" id="ARBA00004893"/>
    </source>
</evidence>
<dbReference type="Pfam" id="PF02749">
    <property type="entry name" value="QRPTase_N"/>
    <property type="match status" value="1"/>
</dbReference>
<dbReference type="Gene3D" id="3.90.1170.20">
    <property type="entry name" value="Quinolinate phosphoribosyl transferase, N-terminal domain"/>
    <property type="match status" value="1"/>
</dbReference>
<keyword evidence="8 12" id="KW-0808">Transferase</keyword>
<dbReference type="SUPFAM" id="SSF54675">
    <property type="entry name" value="Nicotinate/Quinolinate PRTase N-terminal domain-like"/>
    <property type="match status" value="1"/>
</dbReference>
<evidence type="ECO:0000256" key="12">
    <source>
        <dbReference type="PIRNR" id="PIRNR006250"/>
    </source>
</evidence>
<evidence type="ECO:0000313" key="16">
    <source>
        <dbReference type="Proteomes" id="UP000006821"/>
    </source>
</evidence>
<dbReference type="STRING" id="243233.MCA3101"/>
<dbReference type="Pfam" id="PF01729">
    <property type="entry name" value="QRPTase_C"/>
    <property type="match status" value="1"/>
</dbReference>
<evidence type="ECO:0000256" key="6">
    <source>
        <dbReference type="ARBA" id="ARBA00022642"/>
    </source>
</evidence>
<dbReference type="GeneID" id="88225258"/>
<comment type="similarity">
    <text evidence="3 12">Belongs to the NadC/ModD family.</text>
</comment>
<dbReference type="EMBL" id="AE017282">
    <property type="protein sequence ID" value="AAU90791.1"/>
    <property type="molecule type" value="Genomic_DNA"/>
</dbReference>
<comment type="pathway">
    <text evidence="2">Cofactor biosynthesis; NAD(+) biosynthesis; nicotinate D-ribonucleotide from quinolinate: step 1/1.</text>
</comment>
<dbReference type="SUPFAM" id="SSF51690">
    <property type="entry name" value="Nicotinate/Quinolinate PRTase C-terminal domain-like"/>
    <property type="match status" value="1"/>
</dbReference>
<evidence type="ECO:0000256" key="8">
    <source>
        <dbReference type="ARBA" id="ARBA00022679"/>
    </source>
</evidence>
<keyword evidence="7 12" id="KW-0328">Glycosyltransferase</keyword>
<evidence type="ECO:0000256" key="9">
    <source>
        <dbReference type="ARBA" id="ARBA00033102"/>
    </source>
</evidence>
<dbReference type="GO" id="GO:0005737">
    <property type="term" value="C:cytoplasm"/>
    <property type="evidence" value="ECO:0007669"/>
    <property type="project" value="TreeGrafter"/>
</dbReference>
<comment type="function">
    <text evidence="1">Involved in the catabolism of quinolinic acid (QA).</text>
</comment>
<comment type="subunit">
    <text evidence="4">Hexamer formed by 3 homodimers.</text>
</comment>
<name>Q602G2_METCA</name>
<dbReference type="InterPro" id="IPR037128">
    <property type="entry name" value="Quinolinate_PRibosylTase_N_sf"/>
</dbReference>
<evidence type="ECO:0000259" key="14">
    <source>
        <dbReference type="Pfam" id="PF02749"/>
    </source>
</evidence>
<protein>
    <recommendedName>
        <fullName evidence="11">Probable nicotinate-nucleotide pyrophosphorylase [carboxylating]</fullName>
        <ecNumber evidence="5">2.4.2.19</ecNumber>
    </recommendedName>
    <alternativeName>
        <fullName evidence="9">Quinolinate phosphoribosyltransferase [decarboxylating]</fullName>
    </alternativeName>
</protein>
<accession>Q602G2</accession>
<evidence type="ECO:0000256" key="11">
    <source>
        <dbReference type="ARBA" id="ARBA00069173"/>
    </source>
</evidence>
<dbReference type="RefSeq" id="WP_010962285.1">
    <property type="nucleotide sequence ID" value="NC_002977.6"/>
</dbReference>
<dbReference type="InterPro" id="IPR027277">
    <property type="entry name" value="NadC/ModD"/>
</dbReference>
<evidence type="ECO:0000259" key="13">
    <source>
        <dbReference type="Pfam" id="PF01729"/>
    </source>
</evidence>
<organism evidence="15 16">
    <name type="scientific">Methylococcus capsulatus (strain ATCC 33009 / NCIMB 11132 / Bath)</name>
    <dbReference type="NCBI Taxonomy" id="243233"/>
    <lineage>
        <taxon>Bacteria</taxon>
        <taxon>Pseudomonadati</taxon>
        <taxon>Pseudomonadota</taxon>
        <taxon>Gammaproteobacteria</taxon>
        <taxon>Methylococcales</taxon>
        <taxon>Methylococcaceae</taxon>
        <taxon>Methylococcus</taxon>
    </lineage>
</organism>
<dbReference type="KEGG" id="mca:MCA3101"/>
<dbReference type="InterPro" id="IPR004393">
    <property type="entry name" value="NadC"/>
</dbReference>
<dbReference type="PIRSF" id="PIRSF006250">
    <property type="entry name" value="NadC_ModD"/>
    <property type="match status" value="1"/>
</dbReference>
<dbReference type="CDD" id="cd01572">
    <property type="entry name" value="QPRTase"/>
    <property type="match status" value="1"/>
</dbReference>
<dbReference type="Proteomes" id="UP000006821">
    <property type="component" value="Chromosome"/>
</dbReference>
<sequence>MSQTPVELNLDDIDRYIAEDLGSGDLTADVVPASVSARAEVVTRESMVLCGQAWFEAVFRRLDPAVRVIWLAEEGAEVSAADRVCEVEGNARALLSGERTALNLLQTLSGTATIARRYAQAVAGTGVKVLDTRKTLPGLRLAQKYAVRCGGCHNHRAGLYDAVLIKENHIAAAGSIGEAVATARRLHPGVLVEVEVENFPELEQALAAGADRIMLDDFERDALSKAVAVAAGRAELEVSGSIDLDSIRAVAETGVDFISVGGLTKHLRAIDLSMRIALLG</sequence>
<dbReference type="Gene3D" id="3.20.20.70">
    <property type="entry name" value="Aldolase class I"/>
    <property type="match status" value="1"/>
</dbReference>
<proteinExistence type="inferred from homology"/>
<dbReference type="GO" id="GO:0034213">
    <property type="term" value="P:quinolinate catabolic process"/>
    <property type="evidence" value="ECO:0007669"/>
    <property type="project" value="TreeGrafter"/>
</dbReference>
<dbReference type="HOGENOM" id="CLU_039622_0_3_6"/>
<dbReference type="UniPathway" id="UPA00253">
    <property type="reaction ID" value="UER00331"/>
</dbReference>
<dbReference type="InterPro" id="IPR022412">
    <property type="entry name" value="Quinolinate_PRibosylTrfase_N"/>
</dbReference>
<keyword evidence="6" id="KW-0662">Pyridine nucleotide biosynthesis</keyword>
<dbReference type="PANTHER" id="PTHR32179">
    <property type="entry name" value="NICOTINATE-NUCLEOTIDE PYROPHOSPHORYLASE [CARBOXYLATING]"/>
    <property type="match status" value="1"/>
</dbReference>
<evidence type="ECO:0000256" key="10">
    <source>
        <dbReference type="ARBA" id="ARBA00047445"/>
    </source>
</evidence>